<evidence type="ECO:0000313" key="1">
    <source>
        <dbReference type="EMBL" id="KKM96000.1"/>
    </source>
</evidence>
<gene>
    <name evidence="1" type="ORF">LCGC14_1182550</name>
</gene>
<comment type="caution">
    <text evidence="1">The sequence shown here is derived from an EMBL/GenBank/DDBJ whole genome shotgun (WGS) entry which is preliminary data.</text>
</comment>
<proteinExistence type="predicted"/>
<name>A0A0F9P4K3_9ZZZZ</name>
<organism evidence="1">
    <name type="scientific">marine sediment metagenome</name>
    <dbReference type="NCBI Taxonomy" id="412755"/>
    <lineage>
        <taxon>unclassified sequences</taxon>
        <taxon>metagenomes</taxon>
        <taxon>ecological metagenomes</taxon>
    </lineage>
</organism>
<accession>A0A0F9P4K3</accession>
<sequence>MLLIGGHGGGKTTVVKLLGRMFTSKSLGEIENSIVRGHS</sequence>
<dbReference type="AlphaFoldDB" id="A0A0F9P4K3"/>
<protein>
    <submittedName>
        <fullName evidence="1">Uncharacterized protein</fullName>
    </submittedName>
</protein>
<reference evidence="1" key="1">
    <citation type="journal article" date="2015" name="Nature">
        <title>Complex archaea that bridge the gap between prokaryotes and eukaryotes.</title>
        <authorList>
            <person name="Spang A."/>
            <person name="Saw J.H."/>
            <person name="Jorgensen S.L."/>
            <person name="Zaremba-Niedzwiedzka K."/>
            <person name="Martijn J."/>
            <person name="Lind A.E."/>
            <person name="van Eijk R."/>
            <person name="Schleper C."/>
            <person name="Guy L."/>
            <person name="Ettema T.J."/>
        </authorList>
    </citation>
    <scope>NUCLEOTIDE SEQUENCE</scope>
</reference>
<dbReference type="EMBL" id="LAZR01005936">
    <property type="protein sequence ID" value="KKM96000.1"/>
    <property type="molecule type" value="Genomic_DNA"/>
</dbReference>